<gene>
    <name evidence="2" type="ORF">PACLA_8A009136</name>
</gene>
<evidence type="ECO:0000313" key="2">
    <source>
        <dbReference type="EMBL" id="CAB4000475.1"/>
    </source>
</evidence>
<keyword evidence="3" id="KW-1185">Reference proteome</keyword>
<feature type="region of interest" description="Disordered" evidence="1">
    <location>
        <begin position="66"/>
        <end position="103"/>
    </location>
</feature>
<dbReference type="AlphaFoldDB" id="A0A6S7H468"/>
<protein>
    <submittedName>
        <fullName evidence="2">Uncharacterized protein</fullName>
    </submittedName>
</protein>
<dbReference type="Proteomes" id="UP001152795">
    <property type="component" value="Unassembled WGS sequence"/>
</dbReference>
<accession>A0A6S7H468</accession>
<proteinExistence type="predicted"/>
<feature type="compositionally biased region" description="Polar residues" evidence="1">
    <location>
        <begin position="81"/>
        <end position="94"/>
    </location>
</feature>
<name>A0A6S7H468_PARCT</name>
<evidence type="ECO:0000313" key="3">
    <source>
        <dbReference type="Proteomes" id="UP001152795"/>
    </source>
</evidence>
<sequence length="103" mass="11529">MSSEMEEELKKMHHKYKSLEEKNSMLIGKLAAFNKSIESRVNDVRIESNSPASEADIPTSNKFLSLSDESIIGEPTHKSPSKQQSVPLDQNNARNEADTILNL</sequence>
<dbReference type="EMBL" id="CACRXK020003846">
    <property type="protein sequence ID" value="CAB4000475.1"/>
    <property type="molecule type" value="Genomic_DNA"/>
</dbReference>
<comment type="caution">
    <text evidence="2">The sequence shown here is derived from an EMBL/GenBank/DDBJ whole genome shotgun (WGS) entry which is preliminary data.</text>
</comment>
<reference evidence="2" key="1">
    <citation type="submission" date="2020-04" db="EMBL/GenBank/DDBJ databases">
        <authorList>
            <person name="Alioto T."/>
            <person name="Alioto T."/>
            <person name="Gomez Garrido J."/>
        </authorList>
    </citation>
    <scope>NUCLEOTIDE SEQUENCE</scope>
    <source>
        <strain evidence="2">A484AB</strain>
    </source>
</reference>
<evidence type="ECO:0000256" key="1">
    <source>
        <dbReference type="SAM" id="MobiDB-lite"/>
    </source>
</evidence>
<organism evidence="2 3">
    <name type="scientific">Paramuricea clavata</name>
    <name type="common">Red gorgonian</name>
    <name type="synonym">Violescent sea-whip</name>
    <dbReference type="NCBI Taxonomy" id="317549"/>
    <lineage>
        <taxon>Eukaryota</taxon>
        <taxon>Metazoa</taxon>
        <taxon>Cnidaria</taxon>
        <taxon>Anthozoa</taxon>
        <taxon>Octocorallia</taxon>
        <taxon>Malacalcyonacea</taxon>
        <taxon>Plexauridae</taxon>
        <taxon>Paramuricea</taxon>
    </lineage>
</organism>